<gene>
    <name evidence="1" type="ORF">O3P16_06265</name>
</gene>
<comment type="caution">
    <text evidence="1">The sequence shown here is derived from an EMBL/GenBank/DDBJ whole genome shotgun (WGS) entry which is preliminary data.</text>
</comment>
<keyword evidence="2" id="KW-1185">Reference proteome</keyword>
<accession>A0ABT4UJJ2</accession>
<reference evidence="1 2" key="1">
    <citation type="submission" date="2022-12" db="EMBL/GenBank/DDBJ databases">
        <title>Chitinophagaceae gen. sp. nov., a new member of the family Chitinophagaceae, isolated from soil in a chemical factory.</title>
        <authorList>
            <person name="Ke Z."/>
        </authorList>
    </citation>
    <scope>NUCLEOTIDE SEQUENCE [LARGE SCALE GENOMIC DNA]</scope>
    <source>
        <strain evidence="1 2">LY-5</strain>
    </source>
</reference>
<dbReference type="RefSeq" id="WP_407030733.1">
    <property type="nucleotide sequence ID" value="NZ_JAQGEF010000005.1"/>
</dbReference>
<evidence type="ECO:0000313" key="2">
    <source>
        <dbReference type="Proteomes" id="UP001210231"/>
    </source>
</evidence>
<proteinExistence type="predicted"/>
<sequence length="427" mass="49448">MPVRIFIIIFTFISVYTSAQPFYIKDSIRSDKARKEVQDKLYTNIKTFSNYLDTFKFSNDEEQLEMLELMLWEINQYSINNPSIERGITELMKNYEVLPPYFQTTMLELVYGLYPEQFYSRIYKLVPKLKTTRDFAIAARYLFNQKPTKENYEYITEAGKNLTTNPRQQWQLKTLLKNLTDTGNIILPDLDSLFAWQRTHGFKVIYSFQRKNRRYPGMAVLQNNDGSFYQDSGNQVAVFPQLAKAASGLPYFVTNGNTPQGIYSIKGTAISRNTFLGPTPNIQAKMMYEVDRQTFSHDIYCLSDLDSSEYFYRRFVPQNWQNWNGLMEAFDAGKIGRSEIIIHGSVMDRRWSAGKTYAPYIPTLGCITGLEIWDEHSGKLITSTQLDLVNAFTASPDPRGFLIVIDLDNKEAPVNFAELMQLINKNK</sequence>
<dbReference type="Proteomes" id="UP001210231">
    <property type="component" value="Unassembled WGS sequence"/>
</dbReference>
<organism evidence="1 2">
    <name type="scientific">Polluticaenibacter yanchengensis</name>
    <dbReference type="NCBI Taxonomy" id="3014562"/>
    <lineage>
        <taxon>Bacteria</taxon>
        <taxon>Pseudomonadati</taxon>
        <taxon>Bacteroidota</taxon>
        <taxon>Chitinophagia</taxon>
        <taxon>Chitinophagales</taxon>
        <taxon>Chitinophagaceae</taxon>
        <taxon>Polluticaenibacter</taxon>
    </lineage>
</organism>
<dbReference type="EMBL" id="JAQGEF010000005">
    <property type="protein sequence ID" value="MDA3614405.1"/>
    <property type="molecule type" value="Genomic_DNA"/>
</dbReference>
<evidence type="ECO:0000313" key="1">
    <source>
        <dbReference type="EMBL" id="MDA3614405.1"/>
    </source>
</evidence>
<protein>
    <submittedName>
        <fullName evidence="1">Uncharacterized protein</fullName>
    </submittedName>
</protein>
<name>A0ABT4UJJ2_9BACT</name>